<accession>A0A6N2LN92</accession>
<keyword evidence="3" id="KW-1003">Cell membrane</keyword>
<dbReference type="GO" id="GO:0005886">
    <property type="term" value="C:plasma membrane"/>
    <property type="evidence" value="ECO:0007669"/>
    <property type="project" value="UniProtKB-SubCell"/>
</dbReference>
<evidence type="ECO:0000256" key="7">
    <source>
        <dbReference type="SAM" id="MobiDB-lite"/>
    </source>
</evidence>
<evidence type="ECO:0000256" key="4">
    <source>
        <dbReference type="ARBA" id="ARBA00022490"/>
    </source>
</evidence>
<organism evidence="8">
    <name type="scientific">Salix viminalis</name>
    <name type="common">Common osier</name>
    <name type="synonym">Basket willow</name>
    <dbReference type="NCBI Taxonomy" id="40686"/>
    <lineage>
        <taxon>Eukaryota</taxon>
        <taxon>Viridiplantae</taxon>
        <taxon>Streptophyta</taxon>
        <taxon>Embryophyta</taxon>
        <taxon>Tracheophyta</taxon>
        <taxon>Spermatophyta</taxon>
        <taxon>Magnoliopsida</taxon>
        <taxon>eudicotyledons</taxon>
        <taxon>Gunneridae</taxon>
        <taxon>Pentapetalae</taxon>
        <taxon>rosids</taxon>
        <taxon>fabids</taxon>
        <taxon>Malpighiales</taxon>
        <taxon>Salicaceae</taxon>
        <taxon>Saliceae</taxon>
        <taxon>Salix</taxon>
    </lineage>
</organism>
<keyword evidence="4" id="KW-0963">Cytoplasm</keyword>
<evidence type="ECO:0000313" key="8">
    <source>
        <dbReference type="EMBL" id="VFU41517.1"/>
    </source>
</evidence>
<gene>
    <name evidence="8" type="ORF">SVIM_LOCUS244708</name>
</gene>
<dbReference type="GO" id="GO:0072659">
    <property type="term" value="P:protein localization to plasma membrane"/>
    <property type="evidence" value="ECO:0007669"/>
    <property type="project" value="TreeGrafter"/>
</dbReference>
<comment type="similarity">
    <text evidence="6">Belongs to the Hyccin family.</text>
</comment>
<reference evidence="8" key="1">
    <citation type="submission" date="2019-03" db="EMBL/GenBank/DDBJ databases">
        <authorList>
            <person name="Mank J."/>
            <person name="Almeida P."/>
        </authorList>
    </citation>
    <scope>NUCLEOTIDE SEQUENCE</scope>
    <source>
        <strain evidence="8">78183</strain>
    </source>
</reference>
<name>A0A6N2LN92_SALVM</name>
<dbReference type="AlphaFoldDB" id="A0A6N2LN92"/>
<dbReference type="GO" id="GO:0005829">
    <property type="term" value="C:cytosol"/>
    <property type="evidence" value="ECO:0007669"/>
    <property type="project" value="UniProtKB-SubCell"/>
</dbReference>
<dbReference type="Pfam" id="PF09790">
    <property type="entry name" value="Hyccin"/>
    <property type="match status" value="1"/>
</dbReference>
<dbReference type="PANTHER" id="PTHR31220">
    <property type="entry name" value="HYCCIN RELATED"/>
    <property type="match status" value="1"/>
</dbReference>
<feature type="compositionally biased region" description="Basic and acidic residues" evidence="7">
    <location>
        <begin position="15"/>
        <end position="37"/>
    </location>
</feature>
<evidence type="ECO:0000256" key="1">
    <source>
        <dbReference type="ARBA" id="ARBA00004236"/>
    </source>
</evidence>
<evidence type="ECO:0000256" key="3">
    <source>
        <dbReference type="ARBA" id="ARBA00022475"/>
    </source>
</evidence>
<comment type="subcellular location">
    <subcellularLocation>
        <location evidence="1">Cell membrane</location>
    </subcellularLocation>
    <subcellularLocation>
        <location evidence="2">Cytoplasm</location>
        <location evidence="2">Cytosol</location>
    </subcellularLocation>
</comment>
<proteinExistence type="inferred from homology"/>
<keyword evidence="5" id="KW-0472">Membrane</keyword>
<dbReference type="GO" id="GO:0046854">
    <property type="term" value="P:phosphatidylinositol phosphate biosynthetic process"/>
    <property type="evidence" value="ECO:0007669"/>
    <property type="project" value="TreeGrafter"/>
</dbReference>
<feature type="region of interest" description="Disordered" evidence="7">
    <location>
        <begin position="1"/>
        <end position="37"/>
    </location>
</feature>
<dbReference type="EMBL" id="CAADRP010001563">
    <property type="protein sequence ID" value="VFU41517.1"/>
    <property type="molecule type" value="Genomic_DNA"/>
</dbReference>
<dbReference type="InterPro" id="IPR018619">
    <property type="entry name" value="Hyccin"/>
</dbReference>
<evidence type="ECO:0000256" key="5">
    <source>
        <dbReference type="ARBA" id="ARBA00023136"/>
    </source>
</evidence>
<sequence>MLRSEGRERRRGRSVKKESCSLRGEKSERRERRNKELRFLKIAPSLEETNTPTSSISQDTFTTETTTITAINAPPETSPSSSSSSTHLAIQSLSSILTIMPPPLLSSQDQDPAFFLLHNPNISSQSSEPQLQLIVLRFLLIIVGLYLSRVPLKKLLTGFEAVLLAFYAHETTSRAGQAITVNVPDLSYSSTYHEMKDQLAKDNNVAEFNLAVISLSLEPHGIVRSTRRARIVGVALELLLVMRFGIGLPMRDGPGLFI</sequence>
<dbReference type="PANTHER" id="PTHR31220:SF10">
    <property type="entry name" value="HYCCIN"/>
    <property type="match status" value="1"/>
</dbReference>
<evidence type="ECO:0000256" key="6">
    <source>
        <dbReference type="ARBA" id="ARBA00034482"/>
    </source>
</evidence>
<protein>
    <submittedName>
        <fullName evidence="8">Uncharacterized protein</fullName>
    </submittedName>
</protein>
<evidence type="ECO:0000256" key="2">
    <source>
        <dbReference type="ARBA" id="ARBA00004514"/>
    </source>
</evidence>